<dbReference type="SUPFAM" id="SSF53474">
    <property type="entry name" value="alpha/beta-Hydrolases"/>
    <property type="match status" value="1"/>
</dbReference>
<dbReference type="OrthoDB" id="4169718at2"/>
<dbReference type="PANTHER" id="PTHR11487:SF0">
    <property type="entry name" value="S-ACYL FATTY ACID SYNTHASE THIOESTERASE, MEDIUM CHAIN"/>
    <property type="match status" value="1"/>
</dbReference>
<comment type="similarity">
    <text evidence="1">Belongs to the thioesterase family.</text>
</comment>
<dbReference type="InterPro" id="IPR012223">
    <property type="entry name" value="TEII"/>
</dbReference>
<dbReference type="InterPro" id="IPR029058">
    <property type="entry name" value="AB_hydrolase_fold"/>
</dbReference>
<dbReference type="Pfam" id="PF00975">
    <property type="entry name" value="Thioesterase"/>
    <property type="match status" value="1"/>
</dbReference>
<dbReference type="RefSeq" id="WP_006236880.1">
    <property type="nucleotide sequence ID" value="NZ_JH636049.1"/>
</dbReference>
<sequence>MIVGFPRRPGARARLVCFPGSESPEEFHRAASRMMAPEVEVLAVKFPHDALAEGDVRALAVHALPSVRSLTGLPMRLFGHGPGAFVAFEVARLLEAKGGVLEGLIVACDDARPACDEIGYKGPIRRRSSPPLDHYDLAYLRWFSQQTGKPETTLTCPILALIGDDDPGTSIERMSALRQRTSGEFVLEVFGGGPGFLESCAATVVTTIRDRIIPPPT</sequence>
<evidence type="ECO:0000313" key="3">
    <source>
        <dbReference type="EMBL" id="EID52777.1"/>
    </source>
</evidence>
<proteinExistence type="inferred from homology"/>
<dbReference type="eggNOG" id="COG3208">
    <property type="taxonomic scope" value="Bacteria"/>
</dbReference>
<reference evidence="3 4" key="1">
    <citation type="submission" date="2012-01" db="EMBL/GenBank/DDBJ databases">
        <title>Improved High-Quality Draft sequence of Saccharomonospora xinjiangensis XJ-54.</title>
        <authorList>
            <consortium name="US DOE Joint Genome Institute"/>
            <person name="Lucas S."/>
            <person name="Han J."/>
            <person name="Lapidus A."/>
            <person name="Cheng J.-F."/>
            <person name="Goodwin L."/>
            <person name="Pitluck S."/>
            <person name="Peters L."/>
            <person name="Mikhailova N."/>
            <person name="Teshima H."/>
            <person name="Detter J.C."/>
            <person name="Han C."/>
            <person name="Tapia R."/>
            <person name="Land M."/>
            <person name="Hauser L."/>
            <person name="Kyrpides N."/>
            <person name="Ivanova N."/>
            <person name="Pagani I."/>
            <person name="Brambilla E.-M."/>
            <person name="Klenk H.-P."/>
            <person name="Woyke T."/>
        </authorList>
    </citation>
    <scope>NUCLEOTIDE SEQUENCE [LARGE SCALE GENOMIC DNA]</scope>
    <source>
        <strain evidence="3 4">XJ-54</strain>
    </source>
</reference>
<evidence type="ECO:0000256" key="1">
    <source>
        <dbReference type="ARBA" id="ARBA00007169"/>
    </source>
</evidence>
<dbReference type="AlphaFoldDB" id="I0UY24"/>
<evidence type="ECO:0000313" key="4">
    <source>
        <dbReference type="Proteomes" id="UP000004691"/>
    </source>
</evidence>
<feature type="domain" description="Thioesterase" evidence="2">
    <location>
        <begin position="14"/>
        <end position="106"/>
    </location>
</feature>
<dbReference type="STRING" id="882086.SacxiDRAFT_0501"/>
<dbReference type="HOGENOM" id="CLU_070456_1_2_11"/>
<dbReference type="Proteomes" id="UP000004691">
    <property type="component" value="Unassembled WGS sequence"/>
</dbReference>
<organism evidence="3 4">
    <name type="scientific">Saccharomonospora xinjiangensis XJ-54</name>
    <dbReference type="NCBI Taxonomy" id="882086"/>
    <lineage>
        <taxon>Bacteria</taxon>
        <taxon>Bacillati</taxon>
        <taxon>Actinomycetota</taxon>
        <taxon>Actinomycetes</taxon>
        <taxon>Pseudonocardiales</taxon>
        <taxon>Pseudonocardiaceae</taxon>
        <taxon>Saccharomonospora</taxon>
    </lineage>
</organism>
<dbReference type="Gene3D" id="3.40.50.1820">
    <property type="entry name" value="alpha/beta hydrolase"/>
    <property type="match status" value="2"/>
</dbReference>
<gene>
    <name evidence="3" type="ORF">SacxiDRAFT_0501</name>
</gene>
<dbReference type="EMBL" id="JH636049">
    <property type="protein sequence ID" value="EID52777.1"/>
    <property type="molecule type" value="Genomic_DNA"/>
</dbReference>
<keyword evidence="4" id="KW-1185">Reference proteome</keyword>
<dbReference type="InterPro" id="IPR001031">
    <property type="entry name" value="Thioesterase"/>
</dbReference>
<accession>I0UY24</accession>
<evidence type="ECO:0000259" key="2">
    <source>
        <dbReference type="Pfam" id="PF00975"/>
    </source>
</evidence>
<name>I0UY24_9PSEU</name>
<protein>
    <submittedName>
        <fullName evidence="3">Putative thioesterase involved in non-ribosomal peptide biosynthesis</fullName>
    </submittedName>
</protein>
<dbReference type="GO" id="GO:0008610">
    <property type="term" value="P:lipid biosynthetic process"/>
    <property type="evidence" value="ECO:0007669"/>
    <property type="project" value="TreeGrafter"/>
</dbReference>
<dbReference type="PANTHER" id="PTHR11487">
    <property type="entry name" value="THIOESTERASE"/>
    <property type="match status" value="1"/>
</dbReference>